<feature type="region of interest" description="Disordered" evidence="1">
    <location>
        <begin position="77"/>
        <end position="100"/>
    </location>
</feature>
<protein>
    <submittedName>
        <fullName evidence="2">Uncharacterized protein</fullName>
    </submittedName>
</protein>
<feature type="compositionally biased region" description="Basic residues" evidence="1">
    <location>
        <begin position="88"/>
        <end position="100"/>
    </location>
</feature>
<keyword evidence="4" id="KW-1185">Reference proteome</keyword>
<dbReference type="EMBL" id="CP046916">
    <property type="protein sequence ID" value="QGZ66876.1"/>
    <property type="molecule type" value="Genomic_DNA"/>
</dbReference>
<dbReference type="EMBL" id="CP046916">
    <property type="protein sequence ID" value="QGZ66881.1"/>
    <property type="molecule type" value="Genomic_DNA"/>
</dbReference>
<dbReference type="AlphaFoldDB" id="A0A7Z2JJK4"/>
<proteinExistence type="predicted"/>
<evidence type="ECO:0000313" key="3">
    <source>
        <dbReference type="EMBL" id="QGZ66881.1"/>
    </source>
</evidence>
<evidence type="ECO:0000313" key="4">
    <source>
        <dbReference type="Proteomes" id="UP000433577"/>
    </source>
</evidence>
<reference evidence="2 4" key="1">
    <citation type="submission" date="2019-12" db="EMBL/GenBank/DDBJ databases">
        <title>Paraburkholderia acidiphila 7Q-K02 sp. nov and Paraburkholderia acidisoli DHF22 sp. nov., two strains isolated from forest soil.</title>
        <authorList>
            <person name="Gao Z."/>
            <person name="Qiu L."/>
        </authorList>
    </citation>
    <scope>NUCLEOTIDE SEQUENCE [LARGE SCALE GENOMIC DNA]</scope>
    <source>
        <strain evidence="2 4">DHF22</strain>
    </source>
</reference>
<evidence type="ECO:0000256" key="1">
    <source>
        <dbReference type="SAM" id="MobiDB-lite"/>
    </source>
</evidence>
<dbReference type="KEGG" id="pacs:FAZ98_31720"/>
<dbReference type="KEGG" id="pacs:FAZ98_31240"/>
<accession>A0A7Z2JJK4</accession>
<sequence>MRTFLELHEDEIGDFLANAMADEIESLAQGKPVIPFASRDVTTTLGDRVIEGQSVNGRIEEAFRDYLDSREWQTTSGQTIDAADAGVSHKKKHPNSSKNKARAAFVDTGLYQASFRAWLTNDES</sequence>
<dbReference type="Proteomes" id="UP000433577">
    <property type="component" value="Chromosome 4"/>
</dbReference>
<name>A0A7Z2JJK4_9BURK</name>
<evidence type="ECO:0000313" key="2">
    <source>
        <dbReference type="EMBL" id="QGZ66876.1"/>
    </source>
</evidence>
<dbReference type="OrthoDB" id="6636821at2"/>
<organism evidence="2 4">
    <name type="scientific">Paraburkholderia acidisoli</name>
    <dbReference type="NCBI Taxonomy" id="2571748"/>
    <lineage>
        <taxon>Bacteria</taxon>
        <taxon>Pseudomonadati</taxon>
        <taxon>Pseudomonadota</taxon>
        <taxon>Betaproteobacteria</taxon>
        <taxon>Burkholderiales</taxon>
        <taxon>Burkholderiaceae</taxon>
        <taxon>Paraburkholderia</taxon>
    </lineage>
</organism>
<gene>
    <name evidence="2" type="ORF">FAZ98_31240</name>
    <name evidence="3" type="ORF">FAZ98_31720</name>
</gene>